<evidence type="ECO:0000256" key="3">
    <source>
        <dbReference type="ARBA" id="ARBA00022475"/>
    </source>
</evidence>
<dbReference type="Proteomes" id="UP000008945">
    <property type="component" value="Unassembled WGS sequence"/>
</dbReference>
<evidence type="ECO:0000256" key="6">
    <source>
        <dbReference type="ARBA" id="ARBA00023136"/>
    </source>
</evidence>
<feature type="transmembrane region" description="Helical" evidence="7">
    <location>
        <begin position="138"/>
        <end position="157"/>
    </location>
</feature>
<evidence type="ECO:0000313" key="10">
    <source>
        <dbReference type="Proteomes" id="UP000008945"/>
    </source>
</evidence>
<feature type="transmembrane region" description="Helical" evidence="7">
    <location>
        <begin position="13"/>
        <end position="31"/>
    </location>
</feature>
<gene>
    <name evidence="9" type="ORF">MCS_01499</name>
</gene>
<keyword evidence="2" id="KW-0813">Transport</keyword>
<feature type="transmembrane region" description="Helical" evidence="7">
    <location>
        <begin position="178"/>
        <end position="198"/>
    </location>
</feature>
<comment type="caution">
    <text evidence="9">The sequence shown here is derived from an EMBL/GenBank/DDBJ whole genome shotgun (WGS) entry which is preliminary data.</text>
</comment>
<feature type="domain" description="Major facilitator superfamily (MFS) profile" evidence="8">
    <location>
        <begin position="1"/>
        <end position="362"/>
    </location>
</feature>
<dbReference type="InterPro" id="IPR036259">
    <property type="entry name" value="MFS_trans_sf"/>
</dbReference>
<comment type="subcellular location">
    <subcellularLocation>
        <location evidence="1">Cell membrane</location>
        <topology evidence="1">Multi-pass membrane protein</topology>
    </subcellularLocation>
</comment>
<dbReference type="Pfam" id="PF07690">
    <property type="entry name" value="MFS_1"/>
    <property type="match status" value="1"/>
</dbReference>
<evidence type="ECO:0000256" key="1">
    <source>
        <dbReference type="ARBA" id="ARBA00004651"/>
    </source>
</evidence>
<evidence type="ECO:0000256" key="5">
    <source>
        <dbReference type="ARBA" id="ARBA00022989"/>
    </source>
</evidence>
<reference evidence="9 10" key="1">
    <citation type="submission" date="2012-03" db="EMBL/GenBank/DDBJ databases">
        <title>The Genome Sequence of Bartonella doshiae NCTC 12862.</title>
        <authorList>
            <consortium name="The Broad Institute Genome Sequencing Platform"/>
            <consortium name="The Broad Institute Genome Sequencing Center for Infectious Disease"/>
            <person name="Feldgarden M."/>
            <person name="Kirby J."/>
            <person name="Kosoy M."/>
            <person name="Birtles R."/>
            <person name="Probert W.S."/>
            <person name="Chiaraviglio L."/>
            <person name="Young S.K."/>
            <person name="Zeng Q."/>
            <person name="Gargeya S."/>
            <person name="Fitzgerald M."/>
            <person name="Haas B."/>
            <person name="Abouelleil A."/>
            <person name="Alvarado L."/>
            <person name="Arachchi H.M."/>
            <person name="Berlin A."/>
            <person name="Chapman S.B."/>
            <person name="Gearin G."/>
            <person name="Goldberg J."/>
            <person name="Griggs A."/>
            <person name="Gujja S."/>
            <person name="Hansen M."/>
            <person name="Heiman D."/>
            <person name="Howarth C."/>
            <person name="Larimer J."/>
            <person name="Lui A."/>
            <person name="MacDonald P.J.P."/>
            <person name="McCowen C."/>
            <person name="Montmayeur A."/>
            <person name="Murphy C."/>
            <person name="Neiman D."/>
            <person name="Pearson M."/>
            <person name="Priest M."/>
            <person name="Roberts A."/>
            <person name="Saif S."/>
            <person name="Shea T."/>
            <person name="Sisk P."/>
            <person name="Stolte C."/>
            <person name="Sykes S."/>
            <person name="Wortman J."/>
            <person name="Nusbaum C."/>
            <person name="Birren B."/>
        </authorList>
    </citation>
    <scope>NUCLEOTIDE SEQUENCE [LARGE SCALE GENOMIC DNA]</scope>
    <source>
        <strain evidence="9 10">NCTC 12862</strain>
    </source>
</reference>
<proteinExistence type="predicted"/>
<keyword evidence="3" id="KW-1003">Cell membrane</keyword>
<dbReference type="PROSITE" id="PS50850">
    <property type="entry name" value="MFS"/>
    <property type="match status" value="1"/>
</dbReference>
<keyword evidence="6 7" id="KW-0472">Membrane</keyword>
<feature type="transmembrane region" description="Helical" evidence="7">
    <location>
        <begin position="74"/>
        <end position="94"/>
    </location>
</feature>
<keyword evidence="4 7" id="KW-0812">Transmembrane</keyword>
<name>A0ABN0GEL2_BARDO</name>
<feature type="transmembrane region" description="Helical" evidence="7">
    <location>
        <begin position="218"/>
        <end position="235"/>
    </location>
</feature>
<feature type="transmembrane region" description="Helical" evidence="7">
    <location>
        <begin position="302"/>
        <end position="323"/>
    </location>
</feature>
<dbReference type="InterPro" id="IPR050171">
    <property type="entry name" value="MFS_Transporters"/>
</dbReference>
<dbReference type="SUPFAM" id="SSF103473">
    <property type="entry name" value="MFS general substrate transporter"/>
    <property type="match status" value="1"/>
</dbReference>
<dbReference type="InterPro" id="IPR011701">
    <property type="entry name" value="MFS"/>
</dbReference>
<evidence type="ECO:0000256" key="4">
    <source>
        <dbReference type="ARBA" id="ARBA00022692"/>
    </source>
</evidence>
<keyword evidence="10" id="KW-1185">Reference proteome</keyword>
<dbReference type="Gene3D" id="1.20.1250.20">
    <property type="entry name" value="MFS general substrate transporter like domains"/>
    <property type="match status" value="1"/>
</dbReference>
<evidence type="ECO:0000313" key="9">
    <source>
        <dbReference type="EMBL" id="EJF79128.1"/>
    </source>
</evidence>
<sequence>MVVPFLAIYLNKLHSLSAIEVGTIIGIAFWCQRAGSLLGGILSDYVHTKKTMLLGLAIRIPGYLIIGFTHNFYILLLSCAFIGLGSSIYLPAAKSFLVKNVSIAEKVDVLATRKIFANIGVASGPLIGMLIFKILPPLLFSLVGCIFFVLLLLNCALKENPDTNIGNKIHFSDFSKLLTNKTMLSIALFMFLFTFFYIQLEITIPLFSEQIFEGSATAYIFVFNAFVVIFFQIPVSRWSCKETTKTPIILSFVLFALSFIILHFLAHSYFYFFSAIIIFSFAEIILQIRLDYNATNIDERLIASAFGIMSLSSAFGGMAGSYLGSLLSNQEFFGLSVWQILSIASLSVVPLSLLIFKNSSKKLN</sequence>
<dbReference type="PANTHER" id="PTHR23517:SF2">
    <property type="entry name" value="MULTIDRUG RESISTANCE PROTEIN MDTH"/>
    <property type="match status" value="1"/>
</dbReference>
<evidence type="ECO:0000256" key="2">
    <source>
        <dbReference type="ARBA" id="ARBA00022448"/>
    </source>
</evidence>
<feature type="transmembrane region" description="Helical" evidence="7">
    <location>
        <begin position="247"/>
        <end position="265"/>
    </location>
</feature>
<dbReference type="PANTHER" id="PTHR23517">
    <property type="entry name" value="RESISTANCE PROTEIN MDTM, PUTATIVE-RELATED-RELATED"/>
    <property type="match status" value="1"/>
</dbReference>
<dbReference type="EMBL" id="AILV01000017">
    <property type="protein sequence ID" value="EJF79128.1"/>
    <property type="molecule type" value="Genomic_DNA"/>
</dbReference>
<dbReference type="InterPro" id="IPR020846">
    <property type="entry name" value="MFS_dom"/>
</dbReference>
<protein>
    <recommendedName>
        <fullName evidence="8">Major facilitator superfamily (MFS) profile domain-containing protein</fullName>
    </recommendedName>
</protein>
<accession>A0ABN0GEL2</accession>
<feature type="transmembrane region" description="Helical" evidence="7">
    <location>
        <begin position="271"/>
        <end position="290"/>
    </location>
</feature>
<evidence type="ECO:0000256" key="7">
    <source>
        <dbReference type="SAM" id="Phobius"/>
    </source>
</evidence>
<feature type="transmembrane region" description="Helical" evidence="7">
    <location>
        <begin position="335"/>
        <end position="356"/>
    </location>
</feature>
<evidence type="ECO:0000259" key="8">
    <source>
        <dbReference type="PROSITE" id="PS50850"/>
    </source>
</evidence>
<organism evidence="9 10">
    <name type="scientific">Bartonella doshiae NCTC 12862 = ATCC 700133</name>
    <dbReference type="NCBI Taxonomy" id="1094553"/>
    <lineage>
        <taxon>Bacteria</taxon>
        <taxon>Pseudomonadati</taxon>
        <taxon>Pseudomonadota</taxon>
        <taxon>Alphaproteobacteria</taxon>
        <taxon>Hyphomicrobiales</taxon>
        <taxon>Bartonellaceae</taxon>
        <taxon>Bartonella</taxon>
    </lineage>
</organism>
<keyword evidence="5 7" id="KW-1133">Transmembrane helix</keyword>